<dbReference type="Pfam" id="PF22725">
    <property type="entry name" value="GFO_IDH_MocA_C3"/>
    <property type="match status" value="1"/>
</dbReference>
<dbReference type="GO" id="GO:0000166">
    <property type="term" value="F:nucleotide binding"/>
    <property type="evidence" value="ECO:0007669"/>
    <property type="project" value="InterPro"/>
</dbReference>
<evidence type="ECO:0000256" key="1">
    <source>
        <dbReference type="ARBA" id="ARBA00010928"/>
    </source>
</evidence>
<dbReference type="PaxDb" id="4097-A0A1S4A4C6"/>
<accession>A0A1S4A4C6</accession>
<dbReference type="AlphaFoldDB" id="A0A1S4A4C6"/>
<dbReference type="OMA" id="MSMDIIV"/>
<proteinExistence type="inferred from homology"/>
<dbReference type="SUPFAM" id="SSF55347">
    <property type="entry name" value="Glyceraldehyde-3-phosphate dehydrogenase-like, C-terminal domain"/>
    <property type="match status" value="1"/>
</dbReference>
<dbReference type="STRING" id="4097.A0A1S4A4C6"/>
<dbReference type="Gene3D" id="3.30.360.10">
    <property type="entry name" value="Dihydrodipicolinate Reductase, domain 2"/>
    <property type="match status" value="1"/>
</dbReference>
<dbReference type="RefSeq" id="XP_016471460.2">
    <property type="nucleotide sequence ID" value="XM_016615974.2"/>
</dbReference>
<protein>
    <submittedName>
        <fullName evidence="3">Oxidoreductase At4g09670</fullName>
    </submittedName>
</protein>
<dbReference type="InterPro" id="IPR000683">
    <property type="entry name" value="Gfo/Idh/MocA-like_OxRdtase_N"/>
</dbReference>
<gene>
    <name evidence="3" type="primary">LOC107793596</name>
</gene>
<dbReference type="PANTHER" id="PTHR46368">
    <property type="match status" value="1"/>
</dbReference>
<evidence type="ECO:0000313" key="3">
    <source>
        <dbReference type="RefSeq" id="XP_016471460.2"/>
    </source>
</evidence>
<dbReference type="RefSeq" id="XP_016471460.1">
    <property type="nucleotide sequence ID" value="XM_016615974.1"/>
</dbReference>
<dbReference type="SMR" id="A0A1S4A4C6"/>
<reference evidence="2" key="1">
    <citation type="journal article" date="2014" name="Nat. Commun.">
        <title>The tobacco genome sequence and its comparison with those of tomato and potato.</title>
        <authorList>
            <person name="Sierro N."/>
            <person name="Battey J.N."/>
            <person name="Ouadi S."/>
            <person name="Bakaher N."/>
            <person name="Bovet L."/>
            <person name="Willig A."/>
            <person name="Goepfert S."/>
            <person name="Peitsch M.C."/>
            <person name="Ivanov N.V."/>
        </authorList>
    </citation>
    <scope>NUCLEOTIDE SEQUENCE [LARGE SCALE GENOMIC DNA]</scope>
</reference>
<keyword evidence="2" id="KW-1185">Reference proteome</keyword>
<dbReference type="OrthoDB" id="2129491at2759"/>
<dbReference type="KEGG" id="nta:107793596"/>
<dbReference type="SUPFAM" id="SSF51735">
    <property type="entry name" value="NAD(P)-binding Rossmann-fold domains"/>
    <property type="match status" value="1"/>
</dbReference>
<organism evidence="2 3">
    <name type="scientific">Nicotiana tabacum</name>
    <name type="common">Common tobacco</name>
    <dbReference type="NCBI Taxonomy" id="4097"/>
    <lineage>
        <taxon>Eukaryota</taxon>
        <taxon>Viridiplantae</taxon>
        <taxon>Streptophyta</taxon>
        <taxon>Embryophyta</taxon>
        <taxon>Tracheophyta</taxon>
        <taxon>Spermatophyta</taxon>
        <taxon>Magnoliopsida</taxon>
        <taxon>eudicotyledons</taxon>
        <taxon>Gunneridae</taxon>
        <taxon>Pentapetalae</taxon>
        <taxon>asterids</taxon>
        <taxon>lamiids</taxon>
        <taxon>Solanales</taxon>
        <taxon>Solanaceae</taxon>
        <taxon>Nicotianoideae</taxon>
        <taxon>Nicotianeae</taxon>
        <taxon>Nicotiana</taxon>
    </lineage>
</organism>
<reference evidence="3" key="2">
    <citation type="submission" date="2025-08" db="UniProtKB">
        <authorList>
            <consortium name="RefSeq"/>
        </authorList>
    </citation>
    <scope>IDENTIFICATION</scope>
    <source>
        <tissue evidence="3">Leaf</tissue>
    </source>
</reference>
<dbReference type="Proteomes" id="UP000790787">
    <property type="component" value="Chromosome 12"/>
</dbReference>
<dbReference type="PANTHER" id="PTHR46368:SF19">
    <property type="entry name" value="GFO_IDH_MOCA-LIKE OXIDOREDUCTASE N-TERMINAL DOMAIN-CONTAINING PROTEIN"/>
    <property type="match status" value="1"/>
</dbReference>
<dbReference type="InterPro" id="IPR036291">
    <property type="entry name" value="NAD(P)-bd_dom_sf"/>
</dbReference>
<name>A0A1S4A4C6_TOBAC</name>
<dbReference type="Pfam" id="PF01408">
    <property type="entry name" value="GFO_IDH_MocA"/>
    <property type="match status" value="1"/>
</dbReference>
<evidence type="ECO:0000313" key="2">
    <source>
        <dbReference type="Proteomes" id="UP000790787"/>
    </source>
</evidence>
<dbReference type="InterPro" id="IPR055170">
    <property type="entry name" value="GFO_IDH_MocA-like_dom"/>
</dbReference>
<dbReference type="GeneID" id="107793596"/>
<comment type="similarity">
    <text evidence="1">Belongs to the Gfo/Idh/MocA family.</text>
</comment>
<sequence>MAEASQVRLGILGCANIARKVSRAIALAPNATISAVGSRTIEKATAFAKENGCPSNTKLYGSYEAVLDDPEIDAVYVPLPTSLHLKWAVLAAQKKKHVLLEKPVALNVKELDAILEACELNGVQYMDATMWMHHPRTVKMKEFLSDSHRFGQLKSVHSTFAYLGDQEFLKNDIRVKADLDALGVLGDAGWYSIRAILWTTDYELSKTVTALPDPELNEAGVILSCGASLSWKDGRVATFYCSFLANMAMDIVANGSTGNLRVHDFVIPFQENVAPFYTVENSRFGELSTAIHPAPSEQKVSTDLPQEALMIKEFSNLVGGIKAQRSKPEKKWPTISRKTQLVVDAVKASIEWHALCPHVHVVC</sequence>
<dbReference type="Gene3D" id="3.40.50.720">
    <property type="entry name" value="NAD(P)-binding Rossmann-like Domain"/>
    <property type="match status" value="1"/>
</dbReference>